<gene>
    <name evidence="4" type="ORF">CFBP8129_21890</name>
</gene>
<dbReference type="AlphaFoldDB" id="A0A6V7DAY2"/>
<dbReference type="InterPro" id="IPR010998">
    <property type="entry name" value="Integrase_recombinase_N"/>
</dbReference>
<keyword evidence="2" id="KW-0233">DNA recombination</keyword>
<accession>A0A6V7DAY2</accession>
<dbReference type="Pfam" id="PF18145">
    <property type="entry name" value="SAVED"/>
    <property type="match status" value="1"/>
</dbReference>
<feature type="domain" description="SMODS-associated and fused to various effectors" evidence="3">
    <location>
        <begin position="208"/>
        <end position="409"/>
    </location>
</feature>
<dbReference type="GO" id="GO:0006310">
    <property type="term" value="P:DNA recombination"/>
    <property type="evidence" value="ECO:0007669"/>
    <property type="project" value="UniProtKB-KW"/>
</dbReference>
<dbReference type="InterPro" id="IPR011010">
    <property type="entry name" value="DNA_brk_join_enz"/>
</dbReference>
<name>A0A6V7DAY2_9XANT</name>
<dbReference type="GO" id="GO:0015074">
    <property type="term" value="P:DNA integration"/>
    <property type="evidence" value="ECO:0007669"/>
    <property type="project" value="InterPro"/>
</dbReference>
<evidence type="ECO:0000256" key="1">
    <source>
        <dbReference type="ARBA" id="ARBA00023125"/>
    </source>
</evidence>
<reference evidence="4" key="1">
    <citation type="submission" date="2020-07" db="EMBL/GenBank/DDBJ databases">
        <authorList>
            <person name="Pothier F. J."/>
        </authorList>
    </citation>
    <scope>NUCLEOTIDE SEQUENCE</scope>
    <source>
        <strain evidence="4">CFBP 8129</strain>
    </source>
</reference>
<protein>
    <recommendedName>
        <fullName evidence="3">SMODS-associated and fused to various effectors domain-containing protein</fullName>
    </recommendedName>
</protein>
<evidence type="ECO:0000313" key="4">
    <source>
        <dbReference type="EMBL" id="CAD0331174.1"/>
    </source>
</evidence>
<dbReference type="Gene3D" id="1.10.443.10">
    <property type="entry name" value="Intergrase catalytic core"/>
    <property type="match status" value="1"/>
</dbReference>
<dbReference type="NCBIfam" id="NF033611">
    <property type="entry name" value="SAVED"/>
    <property type="match status" value="1"/>
</dbReference>
<keyword evidence="1" id="KW-0238">DNA-binding</keyword>
<evidence type="ECO:0000259" key="3">
    <source>
        <dbReference type="Pfam" id="PF18145"/>
    </source>
</evidence>
<dbReference type="EMBL" id="LR828253">
    <property type="protein sequence ID" value="CAD0331163.1"/>
    <property type="molecule type" value="Genomic_DNA"/>
</dbReference>
<dbReference type="GO" id="GO:0003677">
    <property type="term" value="F:DNA binding"/>
    <property type="evidence" value="ECO:0007669"/>
    <property type="project" value="UniProtKB-KW"/>
</dbReference>
<sequence>MRRSAEGELAWELPPTIDQALVTAGLKAKLGPWTLATVRHRVAVLSTAHRLKHATNPCEQRAIRTVLSRAARAAVKRGERPHKKTAITLAELEAMLATCDDTLEDTRDRALLCFGFASGGRRRSEIAAADLRDLRRKGKKDFDAASLRAACESEDLVGETKERPVAFGVKSFEHSIDRLEDRCSEVLNLVPAFHDRFIQDDADWSASLYPRLQTFLTEAARSHEHLRLALDAPTTLAFAAGAVLDVKSGRDIELEQRTSSREVWRLDTQTPDAEWPRFNPVLVELGQQAPDIAVAVGLTHDIRADVRTYVDSNLPSAGRILNCMLPSGAGPASVRNRAHAALLAHQLAQAVSETRVPGVARTVHLFMAAPNGFFSFLAGQRRALMGRVTLYEFDFGQAQSGSYMPSLTLPLAAAPSAAIALTPR</sequence>
<dbReference type="InterPro" id="IPR013762">
    <property type="entry name" value="Integrase-like_cat_sf"/>
</dbReference>
<dbReference type="InterPro" id="IPR040836">
    <property type="entry name" value="SAVED"/>
</dbReference>
<dbReference type="EMBL" id="LR828253">
    <property type="protein sequence ID" value="CAD0331174.1"/>
    <property type="molecule type" value="Genomic_DNA"/>
</dbReference>
<proteinExistence type="predicted"/>
<evidence type="ECO:0000256" key="2">
    <source>
        <dbReference type="ARBA" id="ARBA00023172"/>
    </source>
</evidence>
<organism evidence="4">
    <name type="scientific">Xanthomonas hortorum pv. gardneri</name>
    <dbReference type="NCBI Taxonomy" id="2754056"/>
    <lineage>
        <taxon>Bacteria</taxon>
        <taxon>Pseudomonadati</taxon>
        <taxon>Pseudomonadota</taxon>
        <taxon>Gammaproteobacteria</taxon>
        <taxon>Lysobacterales</taxon>
        <taxon>Lysobacteraceae</taxon>
        <taxon>Xanthomonas</taxon>
    </lineage>
</organism>
<dbReference type="Gene3D" id="1.10.150.130">
    <property type="match status" value="1"/>
</dbReference>
<dbReference type="SUPFAM" id="SSF56349">
    <property type="entry name" value="DNA breaking-rejoining enzymes"/>
    <property type="match status" value="1"/>
</dbReference>